<dbReference type="EMBL" id="CAJOBS010016874">
    <property type="protein sequence ID" value="CAF4960595.1"/>
    <property type="molecule type" value="Genomic_DNA"/>
</dbReference>
<feature type="region of interest" description="Disordered" evidence="1">
    <location>
        <begin position="1"/>
        <end position="23"/>
    </location>
</feature>
<protein>
    <submittedName>
        <fullName evidence="2">Uncharacterized protein</fullName>
    </submittedName>
</protein>
<accession>A0A821YH54</accession>
<proteinExistence type="predicted"/>
<dbReference type="AlphaFoldDB" id="A0A821YH54"/>
<dbReference type="Proteomes" id="UP000663838">
    <property type="component" value="Unassembled WGS sequence"/>
</dbReference>
<reference evidence="2" key="1">
    <citation type="submission" date="2021-02" db="EMBL/GenBank/DDBJ databases">
        <authorList>
            <person name="Nowell W R."/>
        </authorList>
    </citation>
    <scope>NUCLEOTIDE SEQUENCE</scope>
</reference>
<sequence>MLSTVVELQPELPPDRRPRPPENMKFKSELFSIIYSEV</sequence>
<evidence type="ECO:0000313" key="3">
    <source>
        <dbReference type="Proteomes" id="UP000663838"/>
    </source>
</evidence>
<evidence type="ECO:0000256" key="1">
    <source>
        <dbReference type="SAM" id="MobiDB-lite"/>
    </source>
</evidence>
<feature type="compositionally biased region" description="Basic and acidic residues" evidence="1">
    <location>
        <begin position="13"/>
        <end position="23"/>
    </location>
</feature>
<organism evidence="2 3">
    <name type="scientific">Rotaria socialis</name>
    <dbReference type="NCBI Taxonomy" id="392032"/>
    <lineage>
        <taxon>Eukaryota</taxon>
        <taxon>Metazoa</taxon>
        <taxon>Spiralia</taxon>
        <taxon>Gnathifera</taxon>
        <taxon>Rotifera</taxon>
        <taxon>Eurotatoria</taxon>
        <taxon>Bdelloidea</taxon>
        <taxon>Philodinida</taxon>
        <taxon>Philodinidae</taxon>
        <taxon>Rotaria</taxon>
    </lineage>
</organism>
<comment type="caution">
    <text evidence="2">The sequence shown here is derived from an EMBL/GenBank/DDBJ whole genome shotgun (WGS) entry which is preliminary data.</text>
</comment>
<evidence type="ECO:0000313" key="2">
    <source>
        <dbReference type="EMBL" id="CAF4960595.1"/>
    </source>
</evidence>
<gene>
    <name evidence="2" type="ORF">TOA249_LOCUS34225</name>
</gene>
<feature type="non-terminal residue" evidence="2">
    <location>
        <position position="38"/>
    </location>
</feature>
<name>A0A821YH54_9BILA</name>